<feature type="transmembrane region" description="Helical" evidence="7">
    <location>
        <begin position="21"/>
        <end position="42"/>
    </location>
</feature>
<dbReference type="GO" id="GO:0022857">
    <property type="term" value="F:transmembrane transporter activity"/>
    <property type="evidence" value="ECO:0007669"/>
    <property type="project" value="UniProtKB-UniRule"/>
</dbReference>
<dbReference type="AlphaFoldDB" id="A0A3T0N5L2"/>
<feature type="transmembrane region" description="Helical" evidence="7">
    <location>
        <begin position="146"/>
        <end position="166"/>
    </location>
</feature>
<name>A0A3T0N5L2_9RHOB</name>
<accession>A0A3T0N5L2</accession>
<feature type="domain" description="Tripartite ATP-independent periplasmic transporters DctQ component" evidence="8">
    <location>
        <begin position="36"/>
        <end position="169"/>
    </location>
</feature>
<dbReference type="Proteomes" id="UP000283063">
    <property type="component" value="Chromosome"/>
</dbReference>
<keyword evidence="4 7" id="KW-0812">Transmembrane</keyword>
<proteinExistence type="inferred from homology"/>
<gene>
    <name evidence="9" type="ORF">EBB79_16530</name>
</gene>
<evidence type="ECO:0000259" key="8">
    <source>
        <dbReference type="Pfam" id="PF04290"/>
    </source>
</evidence>
<evidence type="ECO:0000256" key="6">
    <source>
        <dbReference type="ARBA" id="ARBA00023136"/>
    </source>
</evidence>
<comment type="function">
    <text evidence="7">Part of the tripartite ATP-independent periplasmic (TRAP) transport system.</text>
</comment>
<comment type="subunit">
    <text evidence="7">The complex comprises the extracytoplasmic solute receptor protein and the two transmembrane proteins.</text>
</comment>
<keyword evidence="7" id="KW-0997">Cell inner membrane</keyword>
<dbReference type="EMBL" id="CP033219">
    <property type="protein sequence ID" value="AZV79323.1"/>
    <property type="molecule type" value="Genomic_DNA"/>
</dbReference>
<evidence type="ECO:0000256" key="2">
    <source>
        <dbReference type="ARBA" id="ARBA00022448"/>
    </source>
</evidence>
<sequence length="187" mass="20433">MLILSSFRGPVAGLSRLGNGVAIGANVIGTLVVLGLVAIVNFDVVARGMFNAPFLGAVEVVQFSMVLIVFLQLPDVVRVNRLMRSDGFLVLIGGRYPRVASVMRRVIDAVSSVFMVLIAIAIWPEFTEMWETKDYFGVPGVFTAPWWPIKLVIFLSASLCTVIFLLKVLALTDKPDNVSVPEHKDAQ</sequence>
<reference evidence="9 10" key="1">
    <citation type="submission" date="2018-10" db="EMBL/GenBank/DDBJ databases">
        <title>Parasedimentitalea marina sp. nov., a psychrophilic bacterium isolated from deep seawater of the New Britain Trench.</title>
        <authorList>
            <person name="Cao J."/>
        </authorList>
    </citation>
    <scope>NUCLEOTIDE SEQUENCE [LARGE SCALE GENOMIC DNA]</scope>
    <source>
        <strain evidence="9 10">W43</strain>
    </source>
</reference>
<protein>
    <recommendedName>
        <fullName evidence="7">TRAP transporter small permease protein</fullName>
    </recommendedName>
</protein>
<keyword evidence="6 7" id="KW-0472">Membrane</keyword>
<evidence type="ECO:0000313" key="10">
    <source>
        <dbReference type="Proteomes" id="UP000283063"/>
    </source>
</evidence>
<organism evidence="9 10">
    <name type="scientific">Parasedimentitalea marina</name>
    <dbReference type="NCBI Taxonomy" id="2483033"/>
    <lineage>
        <taxon>Bacteria</taxon>
        <taxon>Pseudomonadati</taxon>
        <taxon>Pseudomonadota</taxon>
        <taxon>Alphaproteobacteria</taxon>
        <taxon>Rhodobacterales</taxon>
        <taxon>Paracoccaceae</taxon>
        <taxon>Parasedimentitalea</taxon>
    </lineage>
</organism>
<evidence type="ECO:0000256" key="7">
    <source>
        <dbReference type="RuleBase" id="RU369079"/>
    </source>
</evidence>
<dbReference type="GO" id="GO:0005886">
    <property type="term" value="C:plasma membrane"/>
    <property type="evidence" value="ECO:0007669"/>
    <property type="project" value="UniProtKB-SubCell"/>
</dbReference>
<evidence type="ECO:0000256" key="5">
    <source>
        <dbReference type="ARBA" id="ARBA00022989"/>
    </source>
</evidence>
<dbReference type="Pfam" id="PF04290">
    <property type="entry name" value="DctQ"/>
    <property type="match status" value="1"/>
</dbReference>
<evidence type="ECO:0000313" key="9">
    <source>
        <dbReference type="EMBL" id="AZV79323.1"/>
    </source>
</evidence>
<comment type="subcellular location">
    <subcellularLocation>
        <location evidence="7">Cell inner membrane</location>
        <topology evidence="7">Multi-pass membrane protein</topology>
    </subcellularLocation>
    <subcellularLocation>
        <location evidence="1">Cell membrane</location>
        <topology evidence="1">Multi-pass membrane protein</topology>
    </subcellularLocation>
</comment>
<feature type="transmembrane region" description="Helical" evidence="7">
    <location>
        <begin position="54"/>
        <end position="73"/>
    </location>
</feature>
<keyword evidence="3" id="KW-1003">Cell membrane</keyword>
<dbReference type="InterPro" id="IPR055348">
    <property type="entry name" value="DctQ"/>
</dbReference>
<keyword evidence="2 7" id="KW-0813">Transport</keyword>
<keyword evidence="5 7" id="KW-1133">Transmembrane helix</keyword>
<evidence type="ECO:0000256" key="1">
    <source>
        <dbReference type="ARBA" id="ARBA00004651"/>
    </source>
</evidence>
<dbReference type="OrthoDB" id="4250245at2"/>
<evidence type="ECO:0000256" key="4">
    <source>
        <dbReference type="ARBA" id="ARBA00022692"/>
    </source>
</evidence>
<keyword evidence="10" id="KW-1185">Reference proteome</keyword>
<dbReference type="KEGG" id="sedi:EBB79_16530"/>
<evidence type="ECO:0000256" key="3">
    <source>
        <dbReference type="ARBA" id="ARBA00022475"/>
    </source>
</evidence>
<feature type="transmembrane region" description="Helical" evidence="7">
    <location>
        <begin position="106"/>
        <end position="126"/>
    </location>
</feature>
<comment type="similarity">
    <text evidence="7">Belongs to the TRAP transporter small permease family.</text>
</comment>